<reference evidence="1 2" key="1">
    <citation type="submission" date="2024-06" db="EMBL/GenBank/DDBJ databases">
        <title>Complete genome of Phlyctema vagabunda strain 19-DSS-EL-015.</title>
        <authorList>
            <person name="Fiorenzani C."/>
        </authorList>
    </citation>
    <scope>NUCLEOTIDE SEQUENCE [LARGE SCALE GENOMIC DNA]</scope>
    <source>
        <strain evidence="1 2">19-DSS-EL-015</strain>
    </source>
</reference>
<dbReference type="EMBL" id="JBFCZG010000001">
    <property type="protein sequence ID" value="KAL3428233.1"/>
    <property type="molecule type" value="Genomic_DNA"/>
</dbReference>
<proteinExistence type="predicted"/>
<evidence type="ECO:0000313" key="1">
    <source>
        <dbReference type="EMBL" id="KAL3428233.1"/>
    </source>
</evidence>
<accession>A0ABR4PXY0</accession>
<dbReference type="Proteomes" id="UP001629113">
    <property type="component" value="Unassembled WGS sequence"/>
</dbReference>
<sequence>MRMQTPSPCFFDLKRGLMMVWFIKGLVTEVTGILLPQRNAPSCVLVRSRSASLKKAIFSSLYSRLEIR</sequence>
<evidence type="ECO:0000313" key="2">
    <source>
        <dbReference type="Proteomes" id="UP001629113"/>
    </source>
</evidence>
<organism evidence="1 2">
    <name type="scientific">Phlyctema vagabunda</name>
    <dbReference type="NCBI Taxonomy" id="108571"/>
    <lineage>
        <taxon>Eukaryota</taxon>
        <taxon>Fungi</taxon>
        <taxon>Dikarya</taxon>
        <taxon>Ascomycota</taxon>
        <taxon>Pezizomycotina</taxon>
        <taxon>Leotiomycetes</taxon>
        <taxon>Helotiales</taxon>
        <taxon>Dermateaceae</taxon>
        <taxon>Phlyctema</taxon>
    </lineage>
</organism>
<keyword evidence="2" id="KW-1185">Reference proteome</keyword>
<comment type="caution">
    <text evidence="1">The sequence shown here is derived from an EMBL/GenBank/DDBJ whole genome shotgun (WGS) entry which is preliminary data.</text>
</comment>
<name>A0ABR4PXY0_9HELO</name>
<protein>
    <submittedName>
        <fullName evidence="1">Uncharacterized protein</fullName>
    </submittedName>
</protein>
<gene>
    <name evidence="1" type="ORF">PVAG01_01742</name>
</gene>